<protein>
    <submittedName>
        <fullName evidence="3">ABC transporter substrate-binding protein</fullName>
    </submittedName>
</protein>
<comment type="caution">
    <text evidence="3">The sequence shown here is derived from an EMBL/GenBank/DDBJ whole genome shotgun (WGS) entry which is preliminary data.</text>
</comment>
<dbReference type="Pfam" id="PF04392">
    <property type="entry name" value="ABC_sub_bind"/>
    <property type="match status" value="1"/>
</dbReference>
<evidence type="ECO:0000313" key="4">
    <source>
        <dbReference type="Proteomes" id="UP001204562"/>
    </source>
</evidence>
<dbReference type="CDD" id="cd06325">
    <property type="entry name" value="PBP1_ABC_unchar_transporter"/>
    <property type="match status" value="1"/>
</dbReference>
<dbReference type="PANTHER" id="PTHR35271">
    <property type="entry name" value="ABC TRANSPORTER, SUBSTRATE-BINDING LIPOPROTEIN-RELATED"/>
    <property type="match status" value="1"/>
</dbReference>
<feature type="chain" id="PRO_5043531933" evidence="2">
    <location>
        <begin position="29"/>
        <end position="344"/>
    </location>
</feature>
<feature type="signal peptide" evidence="2">
    <location>
        <begin position="1"/>
        <end position="28"/>
    </location>
</feature>
<evidence type="ECO:0000256" key="2">
    <source>
        <dbReference type="SAM" id="SignalP"/>
    </source>
</evidence>
<organism evidence="3 4">
    <name type="scientific">Intestinimonas massiliensis</name>
    <name type="common">ex Afouda et al. 2020</name>
    <dbReference type="NCBI Taxonomy" id="1673721"/>
    <lineage>
        <taxon>Bacteria</taxon>
        <taxon>Bacillati</taxon>
        <taxon>Bacillota</taxon>
        <taxon>Clostridia</taxon>
        <taxon>Eubacteriales</taxon>
        <taxon>Intestinimonas</taxon>
    </lineage>
</organism>
<accession>A0AAW5JV23</accession>
<dbReference type="AlphaFoldDB" id="A0AAW5JV23"/>
<dbReference type="EMBL" id="JANFYS010000023">
    <property type="protein sequence ID" value="MCQ4771050.1"/>
    <property type="molecule type" value="Genomic_DNA"/>
</dbReference>
<feature type="region of interest" description="Disordered" evidence="1">
    <location>
        <begin position="23"/>
        <end position="47"/>
    </location>
</feature>
<evidence type="ECO:0000313" key="3">
    <source>
        <dbReference type="EMBL" id="MCQ4771050.1"/>
    </source>
</evidence>
<dbReference type="Gene3D" id="3.40.50.2300">
    <property type="match status" value="2"/>
</dbReference>
<dbReference type="RefSeq" id="WP_256304338.1">
    <property type="nucleotide sequence ID" value="NZ_JANFYS010000023.1"/>
</dbReference>
<dbReference type="PANTHER" id="PTHR35271:SF1">
    <property type="entry name" value="ABC TRANSPORTER, SUBSTRATE-BINDING LIPOPROTEIN"/>
    <property type="match status" value="1"/>
</dbReference>
<dbReference type="InterPro" id="IPR028082">
    <property type="entry name" value="Peripla_BP_I"/>
</dbReference>
<keyword evidence="2" id="KW-0732">Signal</keyword>
<dbReference type="InterPro" id="IPR007487">
    <property type="entry name" value="ABC_transpt-TYRBP-like"/>
</dbReference>
<name>A0AAW5JV23_9FIRM</name>
<dbReference type="Proteomes" id="UP001204562">
    <property type="component" value="Unassembled WGS sequence"/>
</dbReference>
<proteinExistence type="predicted"/>
<evidence type="ECO:0000256" key="1">
    <source>
        <dbReference type="SAM" id="MobiDB-lite"/>
    </source>
</evidence>
<reference evidence="3" key="1">
    <citation type="submission" date="2022-06" db="EMBL/GenBank/DDBJ databases">
        <title>Isolation of gut microbiota from human fecal samples.</title>
        <authorList>
            <person name="Pamer E.G."/>
            <person name="Barat B."/>
            <person name="Waligurski E."/>
            <person name="Medina S."/>
            <person name="Paddock L."/>
            <person name="Mostad J."/>
        </authorList>
    </citation>
    <scope>NUCLEOTIDE SEQUENCE</scope>
    <source>
        <strain evidence="3">DFI.9.91</strain>
    </source>
</reference>
<gene>
    <name evidence="3" type="ORF">NE579_11340</name>
</gene>
<sequence>MKKLSKIAALALAAALSVSLATCGSSSASPSPSASAPAPSTSQPAESAPAAGEKYVVGICQLAPHVALDAATQGFKDAIEEALPGQVEFQDGNAAGDSPTCATIVNGFVSDGVDLIMANATPALQAAASATGDIPVLGTSVTEYGVALGIDGFTGTVGTNVSGTSDLAPLDQQAAMIKEWFPDAKTVGLLYCSAEPNSQYQVDVVQAELEKLGYTCTQYPFSDTNDMASVTQNAADHSEILYVPTDNTVANNAGIVDNICHGKLPVFTGEEGICAGCGVATLSISYYDLGVATGKMAVKILTGESNVSEMPIEYAPQFTKKFNEAICADLGLTPPDGYEVISAG</sequence>
<dbReference type="SUPFAM" id="SSF53822">
    <property type="entry name" value="Periplasmic binding protein-like I"/>
    <property type="match status" value="1"/>
</dbReference>